<dbReference type="InterPro" id="IPR000700">
    <property type="entry name" value="PAS-assoc_C"/>
</dbReference>
<dbReference type="Gene3D" id="3.30.450.20">
    <property type="entry name" value="PAS domain"/>
    <property type="match status" value="2"/>
</dbReference>
<dbReference type="CDD" id="cd01949">
    <property type="entry name" value="GGDEF"/>
    <property type="match status" value="1"/>
</dbReference>
<dbReference type="SUPFAM" id="SSF141868">
    <property type="entry name" value="EAL domain-like"/>
    <property type="match status" value="1"/>
</dbReference>
<dbReference type="SMART" id="SM00052">
    <property type="entry name" value="EAL"/>
    <property type="match status" value="1"/>
</dbReference>
<dbReference type="PROSITE" id="PS50883">
    <property type="entry name" value="EAL"/>
    <property type="match status" value="1"/>
</dbReference>
<dbReference type="Pfam" id="PF13426">
    <property type="entry name" value="PAS_9"/>
    <property type="match status" value="1"/>
</dbReference>
<dbReference type="PROSITE" id="PS50887">
    <property type="entry name" value="GGDEF"/>
    <property type="match status" value="1"/>
</dbReference>
<dbReference type="InterPro" id="IPR052155">
    <property type="entry name" value="Biofilm_reg_signaling"/>
</dbReference>
<dbReference type="CDD" id="cd01948">
    <property type="entry name" value="EAL"/>
    <property type="match status" value="1"/>
</dbReference>
<feature type="domain" description="PAC" evidence="2">
    <location>
        <begin position="345"/>
        <end position="397"/>
    </location>
</feature>
<dbReference type="EMBL" id="CP020472">
    <property type="protein sequence ID" value="ARD22822.1"/>
    <property type="molecule type" value="Genomic_DNA"/>
</dbReference>
<keyword evidence="6" id="KW-1185">Reference proteome</keyword>
<evidence type="ECO:0000259" key="4">
    <source>
        <dbReference type="PROSITE" id="PS50887"/>
    </source>
</evidence>
<feature type="domain" description="GGDEF" evidence="4">
    <location>
        <begin position="429"/>
        <end position="563"/>
    </location>
</feature>
<dbReference type="PROSITE" id="PS50112">
    <property type="entry name" value="PAS"/>
    <property type="match status" value="1"/>
</dbReference>
<gene>
    <name evidence="5" type="ORF">SJ2017_2532</name>
</gene>
<dbReference type="InterPro" id="IPR000160">
    <property type="entry name" value="GGDEF_dom"/>
</dbReference>
<dbReference type="SMART" id="SM00091">
    <property type="entry name" value="PAS"/>
    <property type="match status" value="2"/>
</dbReference>
<reference evidence="5 6" key="1">
    <citation type="submission" date="2017-03" db="EMBL/GenBank/DDBJ databases">
        <title>Genome sequencing of Shewanella japonica KCTC 22435.</title>
        <authorList>
            <person name="Kim K.M."/>
        </authorList>
    </citation>
    <scope>NUCLEOTIDE SEQUENCE [LARGE SCALE GENOMIC DNA]</scope>
    <source>
        <strain evidence="5 6">KCTC 22435</strain>
    </source>
</reference>
<dbReference type="InterPro" id="IPR001633">
    <property type="entry name" value="EAL_dom"/>
</dbReference>
<dbReference type="Pfam" id="PF00563">
    <property type="entry name" value="EAL"/>
    <property type="match status" value="1"/>
</dbReference>
<name>A0ABM6JKS3_9GAMM</name>
<dbReference type="Gene3D" id="3.30.70.270">
    <property type="match status" value="1"/>
</dbReference>
<dbReference type="InterPro" id="IPR001610">
    <property type="entry name" value="PAC"/>
</dbReference>
<dbReference type="SUPFAM" id="SSF55073">
    <property type="entry name" value="Nucleotide cyclase"/>
    <property type="match status" value="1"/>
</dbReference>
<dbReference type="Pfam" id="PF00990">
    <property type="entry name" value="GGDEF"/>
    <property type="match status" value="1"/>
</dbReference>
<feature type="domain" description="PAS" evidence="1">
    <location>
        <begin position="279"/>
        <end position="318"/>
    </location>
</feature>
<evidence type="ECO:0000313" key="5">
    <source>
        <dbReference type="EMBL" id="ARD22822.1"/>
    </source>
</evidence>
<proteinExistence type="predicted"/>
<dbReference type="CDD" id="cd00130">
    <property type="entry name" value="PAS"/>
    <property type="match status" value="1"/>
</dbReference>
<dbReference type="PANTHER" id="PTHR44757">
    <property type="entry name" value="DIGUANYLATE CYCLASE DGCP"/>
    <property type="match status" value="1"/>
</dbReference>
<dbReference type="InterPro" id="IPR013656">
    <property type="entry name" value="PAS_4"/>
</dbReference>
<dbReference type="Proteomes" id="UP000191820">
    <property type="component" value="Chromosome"/>
</dbReference>
<evidence type="ECO:0000313" key="6">
    <source>
        <dbReference type="Proteomes" id="UP000191820"/>
    </source>
</evidence>
<evidence type="ECO:0000259" key="3">
    <source>
        <dbReference type="PROSITE" id="PS50883"/>
    </source>
</evidence>
<organism evidence="5 6">
    <name type="scientific">Shewanella japonica</name>
    <dbReference type="NCBI Taxonomy" id="93973"/>
    <lineage>
        <taxon>Bacteria</taxon>
        <taxon>Pseudomonadati</taxon>
        <taxon>Pseudomonadota</taxon>
        <taxon>Gammaproteobacteria</taxon>
        <taxon>Alteromonadales</taxon>
        <taxon>Shewanellaceae</taxon>
        <taxon>Shewanella</taxon>
    </lineage>
</organism>
<dbReference type="PROSITE" id="PS50113">
    <property type="entry name" value="PAC"/>
    <property type="match status" value="2"/>
</dbReference>
<dbReference type="InterPro" id="IPR029787">
    <property type="entry name" value="Nucleotide_cyclase"/>
</dbReference>
<dbReference type="Gene3D" id="3.20.20.450">
    <property type="entry name" value="EAL domain"/>
    <property type="match status" value="1"/>
</dbReference>
<feature type="domain" description="EAL" evidence="3">
    <location>
        <begin position="572"/>
        <end position="825"/>
    </location>
</feature>
<evidence type="ECO:0000259" key="2">
    <source>
        <dbReference type="PROSITE" id="PS50113"/>
    </source>
</evidence>
<dbReference type="PANTHER" id="PTHR44757:SF2">
    <property type="entry name" value="BIOFILM ARCHITECTURE MAINTENANCE PROTEIN MBAA"/>
    <property type="match status" value="1"/>
</dbReference>
<sequence>MHKLTEAAVNRWQQTIDLAAKALHSSVYVVSVDEQSLLITSEHQIELPCDSVSEFTHLVVKESKSLIKDFNTSTSLLNVNHSDFCHQDKRYKLYSLPVYFGNDREGQVISFICSVCELTHDSQQVDATLLMAAQSLSFQCEFDENVHLNGINLQNFINAFEEHIWIKDLSGQYAVCNQSVDIAWNKSHSEIIGQYDHDLFDSDTADSFVQGDRQAEIEGKPVVVGECERVDENNKRHWLETTKAPLYDSQDKLVGIIGITRNIARHKETQTQLLLAESVFENTVEGVLVTDRDGNITEVNAAFSKITGYERSEALGQNPRILNSGKHDSLFFSKMWNTLLVKGKWHGEIWNRRKSGEIFPQSVTINAIYSQEDKINYFVAVFADISTQKRNEEKLANLSYYDTLTQLPNRLLFRSILQKRVEKALHQQTQLAVVFFDIDFFKHINDSLGHDVGDKLLIEVGERLSQLSGEHCIVARLSSDEFVLLLTDIHQHELILRKINKLKSMIEQPFKFDDRPLIRVTLSMGVSVFPNDTLNFEQLLQNTDTALHIAKQNGRNNVTFYDSTMTLNSVEHLKIQSALHEAIQENQFHLVYQPKLSLLDSKLVGLETLIRWQHPEHGVISPAEFIPIAEKTGLIHQIGLMVLTMACKQGKTWLEAGYQFGHLAVNVASLQFQRSSFIDDVEKVLADTGFPANRLELEITESCMMYEPEKVINDLKRLGNMGIQLSVDDFGTGYSSLSYLKKLPINVLKIDQSFVADIPDDSNNTAIAKAIVAMGHALKLTVIAEGVETKEQAAFLLENGCDQAQGYFFSKPQLPATLTPILPQM</sequence>
<evidence type="ECO:0000259" key="1">
    <source>
        <dbReference type="PROSITE" id="PS50112"/>
    </source>
</evidence>
<dbReference type="InterPro" id="IPR035965">
    <property type="entry name" value="PAS-like_dom_sf"/>
</dbReference>
<dbReference type="SUPFAM" id="SSF55785">
    <property type="entry name" value="PYP-like sensor domain (PAS domain)"/>
    <property type="match status" value="2"/>
</dbReference>
<dbReference type="Pfam" id="PF08448">
    <property type="entry name" value="PAS_4"/>
    <property type="match status" value="1"/>
</dbReference>
<dbReference type="InterPro" id="IPR000014">
    <property type="entry name" value="PAS"/>
</dbReference>
<dbReference type="SMART" id="SM00086">
    <property type="entry name" value="PAC"/>
    <property type="match status" value="2"/>
</dbReference>
<feature type="domain" description="PAC" evidence="2">
    <location>
        <begin position="223"/>
        <end position="275"/>
    </location>
</feature>
<protein>
    <submittedName>
        <fullName evidence="5">GGDEF domain-containing protein</fullName>
    </submittedName>
</protein>
<dbReference type="NCBIfam" id="TIGR00229">
    <property type="entry name" value="sensory_box"/>
    <property type="match status" value="2"/>
</dbReference>
<dbReference type="NCBIfam" id="TIGR00254">
    <property type="entry name" value="GGDEF"/>
    <property type="match status" value="1"/>
</dbReference>
<dbReference type="InterPro" id="IPR035919">
    <property type="entry name" value="EAL_sf"/>
</dbReference>
<accession>A0ABM6JKS3</accession>
<dbReference type="InterPro" id="IPR043128">
    <property type="entry name" value="Rev_trsase/Diguanyl_cyclase"/>
</dbReference>
<dbReference type="RefSeq" id="WP_080916023.1">
    <property type="nucleotide sequence ID" value="NZ_CP020472.1"/>
</dbReference>
<dbReference type="SMART" id="SM00267">
    <property type="entry name" value="GGDEF"/>
    <property type="match status" value="1"/>
</dbReference>